<evidence type="ECO:0000256" key="1">
    <source>
        <dbReference type="SAM" id="Phobius"/>
    </source>
</evidence>
<feature type="transmembrane region" description="Helical" evidence="1">
    <location>
        <begin position="367"/>
        <end position="386"/>
    </location>
</feature>
<protein>
    <recommendedName>
        <fullName evidence="6">CSC1/OSCA1-like 7TM region domain-containing protein</fullName>
    </recommendedName>
</protein>
<dbReference type="Pfam" id="PF14703">
    <property type="entry name" value="PHM7_cyt"/>
    <property type="match status" value="1"/>
</dbReference>
<evidence type="ECO:0008006" key="6">
    <source>
        <dbReference type="Google" id="ProtNLM"/>
    </source>
</evidence>
<sequence length="599" mass="69486">MNYPDQNTDSDLWFWCPSIACWLFSIIVVAQMIYSSNCFLRIREKYRATLERSPSRLESLISRTLLIRVDRVSQGDEKIKYLIDHFSKTTCQQIIFGQYNEYTAYLVKEYNETFGKLELAVKKSEKASFSILRKNKEAERIDRYNHQLASLDKSIRRSLSQLRNANYLFAVYADKQTASHAYSALKIKTREKHPVIYDVGFAPHPRDIIWQSMHLDNESLRLKRRFGRGLFFSFLFVGMIPICVIAAFSNLINIFRILRKPLEDYRVILDLMQSYFAPWFMFLFFAASTQLVRWISHQQALKTESSLEQDTVIKTYALFIIDHLAAFTTFNTMISILGQMSDITPGLKGLMMSNYVYQIGKNVASSSIYWINYTCINTVSLLFSLLRPLSMLKRKSRLEKFGFSKNYALVLSLFTSTLAYSVTAPIVLPFSLIYFGTAIIVFKYKLVYVYSVRVDTFGRLWPSLYCLTVISVIVFQLIMIITLRLKGSGIQVYVLIPLPLLTALTLIYGWILFRRMSLSVGWYTEMEEPRSECIEEIYRDPVLTRPVQKTMDIKKPAQDVPYNPYFETPSGTSHVENTEPSAPALFTLLEAERTSIYKE</sequence>
<name>A0A367KSE7_RHIST</name>
<dbReference type="Pfam" id="PF02714">
    <property type="entry name" value="RSN1_7TM"/>
    <property type="match status" value="1"/>
</dbReference>
<reference evidence="4 5" key="1">
    <citation type="journal article" date="2018" name="G3 (Bethesda)">
        <title>Phylogenetic and Phylogenomic Definition of Rhizopus Species.</title>
        <authorList>
            <person name="Gryganskyi A.P."/>
            <person name="Golan J."/>
            <person name="Dolatabadi S."/>
            <person name="Mondo S."/>
            <person name="Robb S."/>
            <person name="Idnurm A."/>
            <person name="Muszewska A."/>
            <person name="Steczkiewicz K."/>
            <person name="Masonjones S."/>
            <person name="Liao H.L."/>
            <person name="Gajdeczka M.T."/>
            <person name="Anike F."/>
            <person name="Vuek A."/>
            <person name="Anishchenko I.M."/>
            <person name="Voigt K."/>
            <person name="de Hoog G.S."/>
            <person name="Smith M.E."/>
            <person name="Heitman J."/>
            <person name="Vilgalys R."/>
            <person name="Stajich J.E."/>
        </authorList>
    </citation>
    <scope>NUCLEOTIDE SEQUENCE [LARGE SCALE GENOMIC DNA]</scope>
    <source>
        <strain evidence="4 5">LSU 92-RS-03</strain>
    </source>
</reference>
<evidence type="ECO:0000259" key="2">
    <source>
        <dbReference type="Pfam" id="PF02714"/>
    </source>
</evidence>
<dbReference type="Proteomes" id="UP000253551">
    <property type="component" value="Unassembled WGS sequence"/>
</dbReference>
<feature type="transmembrane region" description="Helical" evidence="1">
    <location>
        <begin position="230"/>
        <end position="255"/>
    </location>
</feature>
<dbReference type="InterPro" id="IPR027815">
    <property type="entry name" value="CSC1/OSCA1-like_cyt"/>
</dbReference>
<proteinExistence type="predicted"/>
<feature type="transmembrane region" description="Helical" evidence="1">
    <location>
        <begin position="12"/>
        <end position="34"/>
    </location>
</feature>
<dbReference type="InterPro" id="IPR045122">
    <property type="entry name" value="Csc1-like"/>
</dbReference>
<dbReference type="AlphaFoldDB" id="A0A367KSE7"/>
<comment type="caution">
    <text evidence="4">The sequence shown here is derived from an EMBL/GenBank/DDBJ whole genome shotgun (WGS) entry which is preliminary data.</text>
</comment>
<evidence type="ECO:0000259" key="3">
    <source>
        <dbReference type="Pfam" id="PF14703"/>
    </source>
</evidence>
<dbReference type="GO" id="GO:0005227">
    <property type="term" value="F:calcium-activated cation channel activity"/>
    <property type="evidence" value="ECO:0007669"/>
    <property type="project" value="InterPro"/>
</dbReference>
<dbReference type="InterPro" id="IPR003864">
    <property type="entry name" value="CSC1/OSCA1-like_7TM"/>
</dbReference>
<keyword evidence="5" id="KW-1185">Reference proteome</keyword>
<feature type="transmembrane region" description="Helical" evidence="1">
    <location>
        <begin position="316"/>
        <end position="337"/>
    </location>
</feature>
<keyword evidence="1" id="KW-0472">Membrane</keyword>
<feature type="transmembrane region" description="Helical" evidence="1">
    <location>
        <begin position="407"/>
        <end position="427"/>
    </location>
</feature>
<evidence type="ECO:0000313" key="5">
    <source>
        <dbReference type="Proteomes" id="UP000253551"/>
    </source>
</evidence>
<feature type="transmembrane region" description="Helical" evidence="1">
    <location>
        <begin position="275"/>
        <end position="295"/>
    </location>
</feature>
<dbReference type="EMBL" id="PJQM01000473">
    <property type="protein sequence ID" value="RCI05125.1"/>
    <property type="molecule type" value="Genomic_DNA"/>
</dbReference>
<feature type="transmembrane region" description="Helical" evidence="1">
    <location>
        <begin position="464"/>
        <end position="484"/>
    </location>
</feature>
<keyword evidence="1" id="KW-0812">Transmembrane</keyword>
<gene>
    <name evidence="4" type="ORF">CU098_009599</name>
</gene>
<keyword evidence="1" id="KW-1133">Transmembrane helix</keyword>
<accession>A0A367KSE7</accession>
<feature type="transmembrane region" description="Helical" evidence="1">
    <location>
        <begin position="490"/>
        <end position="513"/>
    </location>
</feature>
<evidence type="ECO:0000313" key="4">
    <source>
        <dbReference type="EMBL" id="RCI05125.1"/>
    </source>
</evidence>
<feature type="transmembrane region" description="Helical" evidence="1">
    <location>
        <begin position="433"/>
        <end position="452"/>
    </location>
</feature>
<dbReference type="OrthoDB" id="2150324at2759"/>
<dbReference type="PANTHER" id="PTHR13018:SF5">
    <property type="entry name" value="RE44586P"/>
    <property type="match status" value="1"/>
</dbReference>
<feature type="domain" description="CSC1/OSCA1-like cytosolic" evidence="3">
    <location>
        <begin position="63"/>
        <end position="211"/>
    </location>
</feature>
<dbReference type="PANTHER" id="PTHR13018">
    <property type="entry name" value="PROBABLE MEMBRANE PROTEIN DUF221-RELATED"/>
    <property type="match status" value="1"/>
</dbReference>
<feature type="domain" description="CSC1/OSCA1-like 7TM region" evidence="2">
    <location>
        <begin position="226"/>
        <end position="482"/>
    </location>
</feature>
<organism evidence="4 5">
    <name type="scientific">Rhizopus stolonifer</name>
    <name type="common">Rhizopus nigricans</name>
    <dbReference type="NCBI Taxonomy" id="4846"/>
    <lineage>
        <taxon>Eukaryota</taxon>
        <taxon>Fungi</taxon>
        <taxon>Fungi incertae sedis</taxon>
        <taxon>Mucoromycota</taxon>
        <taxon>Mucoromycotina</taxon>
        <taxon>Mucoromycetes</taxon>
        <taxon>Mucorales</taxon>
        <taxon>Mucorineae</taxon>
        <taxon>Rhizopodaceae</taxon>
        <taxon>Rhizopus</taxon>
    </lineage>
</organism>
<dbReference type="GO" id="GO:0005886">
    <property type="term" value="C:plasma membrane"/>
    <property type="evidence" value="ECO:0007669"/>
    <property type="project" value="TreeGrafter"/>
</dbReference>